<dbReference type="GO" id="GO:0052745">
    <property type="term" value="F:inositol phosphate phosphatase activity"/>
    <property type="evidence" value="ECO:0007669"/>
    <property type="project" value="TreeGrafter"/>
</dbReference>
<comment type="catalytic activity">
    <reaction evidence="15">
        <text>(2R)-2,3-bisphosphoglycerate + H2O = (2R)-2-phosphoglycerate + phosphate</text>
        <dbReference type="Rhea" id="RHEA:27381"/>
        <dbReference type="ChEBI" id="CHEBI:15377"/>
        <dbReference type="ChEBI" id="CHEBI:43474"/>
        <dbReference type="ChEBI" id="CHEBI:58248"/>
        <dbReference type="ChEBI" id="CHEBI:58289"/>
        <dbReference type="EC" id="3.1.3.80"/>
    </reaction>
    <physiologicalReaction direction="left-to-right" evidence="15">
        <dbReference type="Rhea" id="RHEA:27382"/>
    </physiologicalReaction>
</comment>
<evidence type="ECO:0000256" key="16">
    <source>
        <dbReference type="PIRSR" id="PIRSR000894-2"/>
    </source>
</evidence>
<keyword evidence="10" id="KW-0325">Glycoprotein</keyword>
<comment type="similarity">
    <text evidence="2">Belongs to the histidine acid phosphatase family. MINPP1 subfamily.</text>
</comment>
<keyword evidence="6" id="KW-1003">Cell membrane</keyword>
<dbReference type="EC" id="3.1.3.80" evidence="3"/>
<comment type="catalytic activity">
    <reaction evidence="12">
        <text>1D-myo-inositol 1,2,5,6-tetrakisphosphate + H2O = 1D-myo-inositol 1,2,6-trisphosphate + phosphate</text>
        <dbReference type="Rhea" id="RHEA:77119"/>
        <dbReference type="ChEBI" id="CHEBI:15377"/>
        <dbReference type="ChEBI" id="CHEBI:43474"/>
        <dbReference type="ChEBI" id="CHEBI:195535"/>
        <dbReference type="ChEBI" id="CHEBI:195537"/>
        <dbReference type="EC" id="3.1.3.62"/>
    </reaction>
    <physiologicalReaction direction="left-to-right" evidence="12">
        <dbReference type="Rhea" id="RHEA:77120"/>
    </physiologicalReaction>
</comment>
<keyword evidence="8" id="KW-0378">Hydrolase</keyword>
<evidence type="ECO:0000256" key="1">
    <source>
        <dbReference type="ARBA" id="ARBA00004236"/>
    </source>
</evidence>
<evidence type="ECO:0000256" key="11">
    <source>
        <dbReference type="ARBA" id="ARBA00031642"/>
    </source>
</evidence>
<reference evidence="17 18" key="1">
    <citation type="submission" date="2018-04" db="EMBL/GenBank/DDBJ databases">
        <title>The genome of golden apple snail Pomacea canaliculata provides insight into stress tolerance and invasive adaptation.</title>
        <authorList>
            <person name="Liu C."/>
            <person name="Liu B."/>
            <person name="Ren Y."/>
            <person name="Zhang Y."/>
            <person name="Wang H."/>
            <person name="Li S."/>
            <person name="Jiang F."/>
            <person name="Yin L."/>
            <person name="Zhang G."/>
            <person name="Qian W."/>
            <person name="Fan W."/>
        </authorList>
    </citation>
    <scope>NUCLEOTIDE SEQUENCE [LARGE SCALE GENOMIC DNA]</scope>
    <source>
        <strain evidence="17">SZHN2017</strain>
        <tissue evidence="17">Muscle</tissue>
    </source>
</reference>
<keyword evidence="7" id="KW-0732">Signal</keyword>
<evidence type="ECO:0000313" key="17">
    <source>
        <dbReference type="EMBL" id="PVD39160.1"/>
    </source>
</evidence>
<evidence type="ECO:0000256" key="7">
    <source>
        <dbReference type="ARBA" id="ARBA00022729"/>
    </source>
</evidence>
<gene>
    <name evidence="17" type="ORF">C0Q70_01788</name>
</gene>
<evidence type="ECO:0000256" key="12">
    <source>
        <dbReference type="ARBA" id="ARBA00043668"/>
    </source>
</evidence>
<evidence type="ECO:0000256" key="3">
    <source>
        <dbReference type="ARBA" id="ARBA00012976"/>
    </source>
</evidence>
<feature type="disulfide bond" evidence="16">
    <location>
        <begin position="66"/>
        <end position="408"/>
    </location>
</feature>
<dbReference type="AlphaFoldDB" id="A0A2T7Q0I5"/>
<dbReference type="InterPro" id="IPR029033">
    <property type="entry name" value="His_PPase_superfam"/>
</dbReference>
<keyword evidence="9" id="KW-0472">Membrane</keyword>
<organism evidence="17 18">
    <name type="scientific">Pomacea canaliculata</name>
    <name type="common">Golden apple snail</name>
    <dbReference type="NCBI Taxonomy" id="400727"/>
    <lineage>
        <taxon>Eukaryota</taxon>
        <taxon>Metazoa</taxon>
        <taxon>Spiralia</taxon>
        <taxon>Lophotrochozoa</taxon>
        <taxon>Mollusca</taxon>
        <taxon>Gastropoda</taxon>
        <taxon>Caenogastropoda</taxon>
        <taxon>Architaenioglossa</taxon>
        <taxon>Ampullarioidea</taxon>
        <taxon>Ampullariidae</taxon>
        <taxon>Pomacea</taxon>
    </lineage>
</organism>
<dbReference type="Pfam" id="PF00328">
    <property type="entry name" value="His_Phos_2"/>
    <property type="match status" value="1"/>
</dbReference>
<evidence type="ECO:0000256" key="14">
    <source>
        <dbReference type="ARBA" id="ARBA00043691"/>
    </source>
</evidence>
<dbReference type="GO" id="GO:0034417">
    <property type="term" value="F:bisphosphoglycerate 3-phosphatase activity"/>
    <property type="evidence" value="ECO:0007669"/>
    <property type="project" value="UniProtKB-EC"/>
</dbReference>
<comment type="catalytic activity">
    <reaction evidence="13">
        <text>1D-myo-inositol 1,2,4,5,6-pentakisphosphate + H2O = 1D-myo-inositol 1,2,5,6-tetrakisphosphate + phosphate</text>
        <dbReference type="Rhea" id="RHEA:77115"/>
        <dbReference type="ChEBI" id="CHEBI:15377"/>
        <dbReference type="ChEBI" id="CHEBI:43474"/>
        <dbReference type="ChEBI" id="CHEBI:57798"/>
        <dbReference type="ChEBI" id="CHEBI:195535"/>
        <dbReference type="EC" id="3.1.3.62"/>
    </reaction>
    <physiologicalReaction direction="left-to-right" evidence="13">
        <dbReference type="Rhea" id="RHEA:77116"/>
    </physiologicalReaction>
</comment>
<evidence type="ECO:0000256" key="9">
    <source>
        <dbReference type="ARBA" id="ARBA00023136"/>
    </source>
</evidence>
<dbReference type="InterPro" id="IPR000560">
    <property type="entry name" value="His_Pase_clade-2"/>
</dbReference>
<dbReference type="PANTHER" id="PTHR20963:SF8">
    <property type="entry name" value="MULTIPLE INOSITOL POLYPHOSPHATE PHOSPHATASE 1"/>
    <property type="match status" value="1"/>
</dbReference>
<sequence>MSAMWKRAVVVAVRNAFHTILLFGLFSPVLGYKYFSTKTPYAWGRSVHDKDLEDQWFNDNSGELLCSAIHTSVVARHGTRYPGQDDVKKLTEIHRKILNDEVKTRYPDLYAWRNPFPDNNNKALASLGEEELESYGKRTAQRLFSLFAEEDIDSFRYITSSTDRTRESSRAFFEGLTSVLEENAQTEEDEYEPEVTDKLLRFHTQCDNYVKSVGNNKTAMKEYYKFLEGKYIATTKRKISEKLGITEDTLSPVNALIYTFRDIRTLYLGCGYESAIFETSPWCQLLDEEDMIVQEYLGDLKHYYKNGAGHDITWKQACPLVSDIFYTMDDAIESLETMDGADDEQGYIIGQFAFGHAETLGPLYTALGLFNDSTPLRADNFKEHEDRLFRSSLILPFGANLQLILYECEPQDLKANEDDDAEHHPEYFVKLLVNEEPQLLPGCDEFLCPYSIIRDKYKAQVENCNFSQICKWHPKDEL</sequence>
<dbReference type="InterPro" id="IPR016274">
    <property type="entry name" value="Histidine_acid_Pase_euk"/>
</dbReference>
<dbReference type="EC" id="3.1.3.62" evidence="4"/>
<dbReference type="Gene3D" id="3.40.50.1240">
    <property type="entry name" value="Phosphoglycerate mutase-like"/>
    <property type="match status" value="1"/>
</dbReference>
<dbReference type="STRING" id="400727.A0A2T7Q0I5"/>
<proteinExistence type="inferred from homology"/>
<evidence type="ECO:0000256" key="15">
    <source>
        <dbReference type="ARBA" id="ARBA00043832"/>
    </source>
</evidence>
<keyword evidence="18" id="KW-1185">Reference proteome</keyword>
<evidence type="ECO:0000256" key="2">
    <source>
        <dbReference type="ARBA" id="ARBA00008422"/>
    </source>
</evidence>
<evidence type="ECO:0000256" key="4">
    <source>
        <dbReference type="ARBA" id="ARBA00013040"/>
    </source>
</evidence>
<name>A0A2T7Q0I5_POMCA</name>
<comment type="catalytic activity">
    <reaction evidence="14">
        <text>1D-myo-inositol hexakisphosphate + H2O = 1D-myo-inositol 1,2,4,5,6-pentakisphosphate + phosphate</text>
        <dbReference type="Rhea" id="RHEA:16989"/>
        <dbReference type="ChEBI" id="CHEBI:15377"/>
        <dbReference type="ChEBI" id="CHEBI:43474"/>
        <dbReference type="ChEBI" id="CHEBI:57798"/>
        <dbReference type="ChEBI" id="CHEBI:58130"/>
        <dbReference type="EC" id="3.1.3.62"/>
    </reaction>
    <physiologicalReaction direction="left-to-right" evidence="14">
        <dbReference type="Rhea" id="RHEA:16990"/>
    </physiologicalReaction>
</comment>
<keyword evidence="16" id="KW-1015">Disulfide bond</keyword>
<evidence type="ECO:0000256" key="6">
    <source>
        <dbReference type="ARBA" id="ARBA00022475"/>
    </source>
</evidence>
<feature type="disulfide bond" evidence="16">
    <location>
        <begin position="270"/>
        <end position="283"/>
    </location>
</feature>
<dbReference type="Proteomes" id="UP000245119">
    <property type="component" value="Linkage Group LG1"/>
</dbReference>
<comment type="subcellular location">
    <subcellularLocation>
        <location evidence="1">Cell membrane</location>
    </subcellularLocation>
</comment>
<comment type="caution">
    <text evidence="17">The sequence shown here is derived from an EMBL/GenBank/DDBJ whole genome shotgun (WGS) entry which is preliminary data.</text>
</comment>
<evidence type="ECO:0000313" key="18">
    <source>
        <dbReference type="Proteomes" id="UP000245119"/>
    </source>
</evidence>
<evidence type="ECO:0000256" key="8">
    <source>
        <dbReference type="ARBA" id="ARBA00022801"/>
    </source>
</evidence>
<dbReference type="PIRSF" id="PIRSF000894">
    <property type="entry name" value="Acid_phosphatase"/>
    <property type="match status" value="1"/>
</dbReference>
<protein>
    <recommendedName>
        <fullName evidence="5">Multiple inositol polyphosphate phosphatase 1</fullName>
        <ecNumber evidence="4">3.1.3.62</ecNumber>
        <ecNumber evidence="3">3.1.3.80</ecNumber>
    </recommendedName>
    <alternativeName>
        <fullName evidence="11">2,3-bisphosphoglycerate 3-phosphatase</fullName>
    </alternativeName>
</protein>
<dbReference type="GO" id="GO:0003993">
    <property type="term" value="F:acid phosphatase activity"/>
    <property type="evidence" value="ECO:0007669"/>
    <property type="project" value="TreeGrafter"/>
</dbReference>
<evidence type="ECO:0000256" key="5">
    <source>
        <dbReference type="ARBA" id="ARBA00018097"/>
    </source>
</evidence>
<evidence type="ECO:0000256" key="10">
    <source>
        <dbReference type="ARBA" id="ARBA00023180"/>
    </source>
</evidence>
<evidence type="ECO:0000256" key="13">
    <source>
        <dbReference type="ARBA" id="ARBA00043671"/>
    </source>
</evidence>
<dbReference type="OrthoDB" id="6509975at2759"/>
<dbReference type="SUPFAM" id="SSF53254">
    <property type="entry name" value="Phosphoglycerate mutase-like"/>
    <property type="match status" value="1"/>
</dbReference>
<dbReference type="GO" id="GO:0005886">
    <property type="term" value="C:plasma membrane"/>
    <property type="evidence" value="ECO:0007669"/>
    <property type="project" value="UniProtKB-SubCell"/>
</dbReference>
<dbReference type="PANTHER" id="PTHR20963">
    <property type="entry name" value="MULTIPLE INOSITOL POLYPHOSPHATE PHOSPHATASE-RELATED"/>
    <property type="match status" value="1"/>
</dbReference>
<dbReference type="CDD" id="cd07061">
    <property type="entry name" value="HP_HAP_like"/>
    <property type="match status" value="1"/>
</dbReference>
<accession>A0A2T7Q0I5</accession>
<dbReference type="EMBL" id="PZQS01000001">
    <property type="protein sequence ID" value="PVD39160.1"/>
    <property type="molecule type" value="Genomic_DNA"/>
</dbReference>